<feature type="region of interest" description="Disordered" evidence="3">
    <location>
        <begin position="150"/>
        <end position="174"/>
    </location>
</feature>
<evidence type="ECO:0000256" key="3">
    <source>
        <dbReference type="SAM" id="MobiDB-lite"/>
    </source>
</evidence>
<feature type="compositionally biased region" description="Low complexity" evidence="3">
    <location>
        <begin position="219"/>
        <end position="236"/>
    </location>
</feature>
<dbReference type="InterPro" id="IPR050613">
    <property type="entry name" value="Sec_Metabolite_Reg"/>
</dbReference>
<dbReference type="STRING" id="5627.A0A1C7LVH4"/>
<gene>
    <name evidence="5" type="ORF">A0H81_11254</name>
</gene>
<dbReference type="InterPro" id="IPR036864">
    <property type="entry name" value="Zn2-C6_fun-type_DNA-bd_sf"/>
</dbReference>
<reference evidence="5 6" key="1">
    <citation type="submission" date="2016-03" db="EMBL/GenBank/DDBJ databases">
        <title>Whole genome sequencing of Grifola frondosa 9006-11.</title>
        <authorList>
            <person name="Min B."/>
            <person name="Park H."/>
            <person name="Kim J.-G."/>
            <person name="Cho H."/>
            <person name="Oh Y.-L."/>
            <person name="Kong W.-S."/>
            <person name="Choi I.-G."/>
        </authorList>
    </citation>
    <scope>NUCLEOTIDE SEQUENCE [LARGE SCALE GENOMIC DNA]</scope>
    <source>
        <strain evidence="5 6">9006-11</strain>
    </source>
</reference>
<keyword evidence="6" id="KW-1185">Reference proteome</keyword>
<dbReference type="PANTHER" id="PTHR31001:SF81">
    <property type="entry name" value="ZN(II)2CYS6 TRANSCRIPTION FACTOR"/>
    <property type="match status" value="1"/>
</dbReference>
<dbReference type="SUPFAM" id="SSF57701">
    <property type="entry name" value="Zn2/Cys6 DNA-binding domain"/>
    <property type="match status" value="1"/>
</dbReference>
<dbReference type="GO" id="GO:0000981">
    <property type="term" value="F:DNA-binding transcription factor activity, RNA polymerase II-specific"/>
    <property type="evidence" value="ECO:0007669"/>
    <property type="project" value="InterPro"/>
</dbReference>
<dbReference type="OMA" id="TEKWHSR"/>
<evidence type="ECO:0000256" key="2">
    <source>
        <dbReference type="ARBA" id="ARBA00023242"/>
    </source>
</evidence>
<dbReference type="PANTHER" id="PTHR31001">
    <property type="entry name" value="UNCHARACTERIZED TRANSCRIPTIONAL REGULATORY PROTEIN"/>
    <property type="match status" value="1"/>
</dbReference>
<dbReference type="AlphaFoldDB" id="A0A1C7LVH4"/>
<dbReference type="GO" id="GO:0005634">
    <property type="term" value="C:nucleus"/>
    <property type="evidence" value="ECO:0007669"/>
    <property type="project" value="UniProtKB-SubCell"/>
</dbReference>
<dbReference type="Pfam" id="PF00172">
    <property type="entry name" value="Zn_clus"/>
    <property type="match status" value="1"/>
</dbReference>
<organism evidence="5 6">
    <name type="scientific">Grifola frondosa</name>
    <name type="common">Maitake</name>
    <name type="synonym">Polyporus frondosus</name>
    <dbReference type="NCBI Taxonomy" id="5627"/>
    <lineage>
        <taxon>Eukaryota</taxon>
        <taxon>Fungi</taxon>
        <taxon>Dikarya</taxon>
        <taxon>Basidiomycota</taxon>
        <taxon>Agaricomycotina</taxon>
        <taxon>Agaricomycetes</taxon>
        <taxon>Polyporales</taxon>
        <taxon>Grifolaceae</taxon>
        <taxon>Grifola</taxon>
    </lineage>
</organism>
<dbReference type="PROSITE" id="PS00463">
    <property type="entry name" value="ZN2_CY6_FUNGAL_1"/>
    <property type="match status" value="1"/>
</dbReference>
<feature type="domain" description="Zn(2)-C6 fungal-type" evidence="4">
    <location>
        <begin position="47"/>
        <end position="78"/>
    </location>
</feature>
<dbReference type="CDD" id="cd00067">
    <property type="entry name" value="GAL4"/>
    <property type="match status" value="1"/>
</dbReference>
<evidence type="ECO:0000259" key="4">
    <source>
        <dbReference type="PROSITE" id="PS50048"/>
    </source>
</evidence>
<comment type="caution">
    <text evidence="5">The sequence shown here is derived from an EMBL/GenBank/DDBJ whole genome shotgun (WGS) entry which is preliminary data.</text>
</comment>
<proteinExistence type="predicted"/>
<keyword evidence="2" id="KW-0539">Nucleus</keyword>
<evidence type="ECO:0000256" key="1">
    <source>
        <dbReference type="ARBA" id="ARBA00004123"/>
    </source>
</evidence>
<accession>A0A1C7LVH4</accession>
<feature type="compositionally biased region" description="Polar residues" evidence="3">
    <location>
        <begin position="205"/>
        <end position="214"/>
    </location>
</feature>
<dbReference type="SMART" id="SM00066">
    <property type="entry name" value="GAL4"/>
    <property type="match status" value="1"/>
</dbReference>
<name>A0A1C7LVH4_GRIFR</name>
<dbReference type="Gene3D" id="4.10.240.10">
    <property type="entry name" value="Zn(2)-C6 fungal-type DNA-binding domain"/>
    <property type="match status" value="1"/>
</dbReference>
<comment type="subcellular location">
    <subcellularLocation>
        <location evidence="1">Nucleus</location>
    </subcellularLocation>
</comment>
<dbReference type="InterPro" id="IPR001138">
    <property type="entry name" value="Zn2Cys6_DnaBD"/>
</dbReference>
<evidence type="ECO:0000313" key="6">
    <source>
        <dbReference type="Proteomes" id="UP000092993"/>
    </source>
</evidence>
<dbReference type="OrthoDB" id="2269373at2759"/>
<dbReference type="PROSITE" id="PS50048">
    <property type="entry name" value="ZN2_CY6_FUNGAL_2"/>
    <property type="match status" value="1"/>
</dbReference>
<feature type="region of interest" description="Disordered" evidence="3">
    <location>
        <begin position="203"/>
        <end position="238"/>
    </location>
</feature>
<sequence length="427" mass="47879">MTMSPVGTLDSSIQQPLQQFKGEILDFDLGGLEVDHRKRRRNRTTQSCLNCHTSKRKCDRKRPCQRCIQLGLTGLCVYEVDDPALRDDPNVDENTRLRNRIAELESLVRELRGKPHPRWAEPNFCDGDATEKWHSRSSRRIQPQYQKFARDRHDDCHASNSASMLSTVKAEQPAEVPQQNLYRFTPSPLPHNPTDGSVMSYGMNRGQQPSQNGHEQCLPDDSCYSPPSSGSSMSFTDARHSTSSVVPTAGEHYYSQQYVRPYAHDTVPVQPTCACVTNPAAGNPLIALTNQLQNTLALLRQLPEHNTRHNCLILRRVMELNDIMHGNSIQDVAASSYEALSTPPESELMSPISTSSHSSMGTSIHEWPQIAAQNAYDSYFPVSAGEQGVFHKIITSIDYSSSVGFRCRSIPPLIMFIYPCNYGRDDV</sequence>
<evidence type="ECO:0000313" key="5">
    <source>
        <dbReference type="EMBL" id="OBZ68642.1"/>
    </source>
</evidence>
<dbReference type="Proteomes" id="UP000092993">
    <property type="component" value="Unassembled WGS sequence"/>
</dbReference>
<protein>
    <recommendedName>
        <fullName evidence="4">Zn(2)-C6 fungal-type domain-containing protein</fullName>
    </recommendedName>
</protein>
<dbReference type="EMBL" id="LUGG01000019">
    <property type="protein sequence ID" value="OBZ68642.1"/>
    <property type="molecule type" value="Genomic_DNA"/>
</dbReference>
<dbReference type="GO" id="GO:0008270">
    <property type="term" value="F:zinc ion binding"/>
    <property type="evidence" value="ECO:0007669"/>
    <property type="project" value="InterPro"/>
</dbReference>